<proteinExistence type="predicted"/>
<feature type="compositionally biased region" description="Polar residues" evidence="1">
    <location>
        <begin position="1"/>
        <end position="12"/>
    </location>
</feature>
<protein>
    <submittedName>
        <fullName evidence="2">Uncharacterized protein</fullName>
    </submittedName>
</protein>
<feature type="region of interest" description="Disordered" evidence="1">
    <location>
        <begin position="1"/>
        <end position="23"/>
    </location>
</feature>
<organism evidence="2">
    <name type="scientific">Arundo donax</name>
    <name type="common">Giant reed</name>
    <name type="synonym">Donax arundinaceus</name>
    <dbReference type="NCBI Taxonomy" id="35708"/>
    <lineage>
        <taxon>Eukaryota</taxon>
        <taxon>Viridiplantae</taxon>
        <taxon>Streptophyta</taxon>
        <taxon>Embryophyta</taxon>
        <taxon>Tracheophyta</taxon>
        <taxon>Spermatophyta</taxon>
        <taxon>Magnoliopsida</taxon>
        <taxon>Liliopsida</taxon>
        <taxon>Poales</taxon>
        <taxon>Poaceae</taxon>
        <taxon>PACMAD clade</taxon>
        <taxon>Arundinoideae</taxon>
        <taxon>Arundineae</taxon>
        <taxon>Arundo</taxon>
    </lineage>
</organism>
<reference evidence="2" key="1">
    <citation type="submission" date="2014-09" db="EMBL/GenBank/DDBJ databases">
        <authorList>
            <person name="Magalhaes I.L.F."/>
            <person name="Oliveira U."/>
            <person name="Santos F.R."/>
            <person name="Vidigal T.H.D.A."/>
            <person name="Brescovit A.D."/>
            <person name="Santos A.J."/>
        </authorList>
    </citation>
    <scope>NUCLEOTIDE SEQUENCE</scope>
    <source>
        <tissue evidence="2">Shoot tissue taken approximately 20 cm above the soil surface</tissue>
    </source>
</reference>
<dbReference type="EMBL" id="GBRH01227328">
    <property type="protein sequence ID" value="JAD70567.1"/>
    <property type="molecule type" value="Transcribed_RNA"/>
</dbReference>
<name>A0A0A9CGE5_ARUDO</name>
<dbReference type="AlphaFoldDB" id="A0A0A9CGE5"/>
<accession>A0A0A9CGE5</accession>
<reference evidence="2" key="2">
    <citation type="journal article" date="2015" name="Data Brief">
        <title>Shoot transcriptome of the giant reed, Arundo donax.</title>
        <authorList>
            <person name="Barrero R.A."/>
            <person name="Guerrero F.D."/>
            <person name="Moolhuijzen P."/>
            <person name="Goolsby J.A."/>
            <person name="Tidwell J."/>
            <person name="Bellgard S.E."/>
            <person name="Bellgard M.I."/>
        </authorList>
    </citation>
    <scope>NUCLEOTIDE SEQUENCE</scope>
    <source>
        <tissue evidence="2">Shoot tissue taken approximately 20 cm above the soil surface</tissue>
    </source>
</reference>
<evidence type="ECO:0000313" key="2">
    <source>
        <dbReference type="EMBL" id="JAD70567.1"/>
    </source>
</evidence>
<evidence type="ECO:0000256" key="1">
    <source>
        <dbReference type="SAM" id="MobiDB-lite"/>
    </source>
</evidence>
<sequence>MSDSGNTGSLWGTPSARLHDSPLTTKHCDYRTLTFGNNKR</sequence>